<dbReference type="OrthoDB" id="7069410at2"/>
<dbReference type="Proteomes" id="UP000254601">
    <property type="component" value="Unassembled WGS sequence"/>
</dbReference>
<evidence type="ECO:0000256" key="1">
    <source>
        <dbReference type="SAM" id="Phobius"/>
    </source>
</evidence>
<accession>A0A380MN79</accession>
<keyword evidence="1" id="KW-0472">Membrane</keyword>
<reference evidence="2 3" key="1">
    <citation type="submission" date="2018-06" db="EMBL/GenBank/DDBJ databases">
        <authorList>
            <consortium name="Pathogen Informatics"/>
            <person name="Doyle S."/>
        </authorList>
    </citation>
    <scope>NUCLEOTIDE SEQUENCE [LARGE SCALE GENOMIC DNA]</scope>
    <source>
        <strain evidence="2 3">NCTC13337</strain>
    </source>
</reference>
<keyword evidence="1" id="KW-0812">Transmembrane</keyword>
<evidence type="ECO:0000313" key="3">
    <source>
        <dbReference type="Proteomes" id="UP000254601"/>
    </source>
</evidence>
<feature type="transmembrane region" description="Helical" evidence="1">
    <location>
        <begin position="34"/>
        <end position="57"/>
    </location>
</feature>
<dbReference type="EMBL" id="UHIC01000001">
    <property type="protein sequence ID" value="SUO93634.1"/>
    <property type="molecule type" value="Genomic_DNA"/>
</dbReference>
<keyword evidence="1" id="KW-1133">Transmembrane helix</keyword>
<evidence type="ECO:0000313" key="2">
    <source>
        <dbReference type="EMBL" id="SUO93634.1"/>
    </source>
</evidence>
<keyword evidence="3" id="KW-1185">Reference proteome</keyword>
<feature type="transmembrane region" description="Helical" evidence="1">
    <location>
        <begin position="69"/>
        <end position="88"/>
    </location>
</feature>
<sequence>MLHNFSLIVSFILFVFSTNSIIQGKIIEYGHEYFYNLLFIIIIAIYLLIYTIYGFLIFKQKAPNNFSTIVYLILAILILFTIIFFTLLSNKKFPDIFLHNMRFIENKDDSNWYTIDTKHWAPNNISKQELKNYSDEMKEFLFGNKNISQCPPKEDNAQNEKAGESCLILENRFKTEEKYNRFYGYMAWNLGDIKVFCPYGYETQRTQLGNNEEIKQSQQNTDEAVNHIETNVHYKCLQISAEHIKAYY</sequence>
<dbReference type="RefSeq" id="WP_115305819.1">
    <property type="nucleotide sequence ID" value="NZ_UHIC01000001.1"/>
</dbReference>
<name>A0A380MN79_9GAMM</name>
<organism evidence="2 3">
    <name type="scientific">Suttonella ornithocola</name>
    <dbReference type="NCBI Taxonomy" id="279832"/>
    <lineage>
        <taxon>Bacteria</taxon>
        <taxon>Pseudomonadati</taxon>
        <taxon>Pseudomonadota</taxon>
        <taxon>Gammaproteobacteria</taxon>
        <taxon>Cardiobacteriales</taxon>
        <taxon>Cardiobacteriaceae</taxon>
        <taxon>Suttonella</taxon>
    </lineage>
</organism>
<gene>
    <name evidence="2" type="ORF">NCTC13337_00329</name>
</gene>
<dbReference type="AlphaFoldDB" id="A0A380MN79"/>
<protein>
    <submittedName>
        <fullName evidence="2">Uncharacterized protein</fullName>
    </submittedName>
</protein>
<proteinExistence type="predicted"/>